<gene>
    <name evidence="1" type="ORF">FK268_21310</name>
</gene>
<comment type="caution">
    <text evidence="1">The sequence shown here is derived from an EMBL/GenBank/DDBJ whole genome shotgun (WGS) entry which is preliminary data.</text>
</comment>
<evidence type="ECO:0000313" key="1">
    <source>
        <dbReference type="EMBL" id="TWS22088.1"/>
    </source>
</evidence>
<keyword evidence="2" id="KW-1185">Reference proteome</keyword>
<dbReference type="AlphaFoldDB" id="A0A5C5RHD0"/>
<reference evidence="1 2" key="1">
    <citation type="submission" date="2019-08" db="EMBL/GenBank/DDBJ databases">
        <title>Tsukamurella conjunctivitidis sp. nov., Tsukamurella assacharolytica sp. nov. and Tsukamurella sputae sp. nov. isolated from patients with conjunctivitis, bacteraemia (lymphoma) and respiratory infection (sputum) in Hong Kong.</title>
        <authorList>
            <person name="Fok K.M.N."/>
            <person name="Fong J.Y.H."/>
        </authorList>
    </citation>
    <scope>NUCLEOTIDE SEQUENCE [LARGE SCALE GENOMIC DNA]</scope>
    <source>
        <strain evidence="1 2">HKU70</strain>
    </source>
</reference>
<dbReference type="EMBL" id="VIGV01000012">
    <property type="protein sequence ID" value="TWS22088.1"/>
    <property type="molecule type" value="Genomic_DNA"/>
</dbReference>
<dbReference type="OrthoDB" id="9790578at2"/>
<proteinExistence type="predicted"/>
<accession>A0A5C5RHD0</accession>
<name>A0A5C5RHD0_9ACTN</name>
<sequence length="300" mass="33137">MSSTVLSDAEWEARAAAHRDRLTPFVDAHRRRAARGEKHPVWDFLFTYYGHRPAHLLRWHPGLGVELDGRRAAAEFSGMRGYLVDGTRVRTDPATLAKRAGTAAYVERLLAATAARAPVFGCFGLHEWAMVFAEADQARHPVPLRLGAEGTDEVVRAGSLRCTHYDAFRFFTPEAAPRNATRLTRESQVASEQPGCLHAGMDLYKWAFKLTPGAPSELVADAFDLAREARELDMRASPYDLAAHGFAPIAIETADGRREYVRRQAVLAERAAPIRARLLETVRAWPGTGEPRAGMPDSPA</sequence>
<protein>
    <submittedName>
        <fullName evidence="1">3-methyladenine DNA glycosylase</fullName>
    </submittedName>
</protein>
<organism evidence="1 2">
    <name type="scientific">Tsukamurella sputi</name>
    <dbReference type="NCBI Taxonomy" id="2591848"/>
    <lineage>
        <taxon>Bacteria</taxon>
        <taxon>Bacillati</taxon>
        <taxon>Actinomycetota</taxon>
        <taxon>Actinomycetes</taxon>
        <taxon>Mycobacteriales</taxon>
        <taxon>Tsukamurellaceae</taxon>
        <taxon>Tsukamurella</taxon>
    </lineage>
</organism>
<dbReference type="RefSeq" id="WP_146437468.1">
    <property type="nucleotide sequence ID" value="NZ_VIGV01000012.1"/>
</dbReference>
<dbReference type="Proteomes" id="UP000319792">
    <property type="component" value="Unassembled WGS sequence"/>
</dbReference>
<evidence type="ECO:0000313" key="2">
    <source>
        <dbReference type="Proteomes" id="UP000319792"/>
    </source>
</evidence>